<name>V2Y167_9FIRM</name>
<protein>
    <recommendedName>
        <fullName evidence="3">Transposase DDE domain-containing protein</fullName>
    </recommendedName>
</protein>
<evidence type="ECO:0000313" key="1">
    <source>
        <dbReference type="EMBL" id="ESL02708.1"/>
    </source>
</evidence>
<evidence type="ECO:0008006" key="3">
    <source>
        <dbReference type="Google" id="ProtNLM"/>
    </source>
</evidence>
<comment type="caution">
    <text evidence="1">The sequence shown here is derived from an EMBL/GenBank/DDBJ whole genome shotgun (WGS) entry which is preliminary data.</text>
</comment>
<evidence type="ECO:0000313" key="2">
    <source>
        <dbReference type="Proteomes" id="UP000018227"/>
    </source>
</evidence>
<proteinExistence type="predicted"/>
<sequence>MLIPLKSRRRVLQSADMSDEDKRMFITRIRNGIETVPSVIRNKYLVDKMPVRGKLKTKLFFGFKIVALNISKLIRFIRGELKCRTFSTT</sequence>
<gene>
    <name evidence="1" type="ORF">GCWU0000282_001578</name>
</gene>
<dbReference type="HOGENOM" id="CLU_2449190_0_0_9"/>
<dbReference type="eggNOG" id="ENOG5033E86">
    <property type="taxonomic scope" value="Bacteria"/>
</dbReference>
<dbReference type="STRING" id="592026.GCWU0000282_001578"/>
<dbReference type="Proteomes" id="UP000018227">
    <property type="component" value="Unassembled WGS sequence"/>
</dbReference>
<organism evidence="1 2">
    <name type="scientific">Catonella morbi ATCC 51271</name>
    <dbReference type="NCBI Taxonomy" id="592026"/>
    <lineage>
        <taxon>Bacteria</taxon>
        <taxon>Bacillati</taxon>
        <taxon>Bacillota</taxon>
        <taxon>Clostridia</taxon>
        <taxon>Lachnospirales</taxon>
        <taxon>Lachnospiraceae</taxon>
        <taxon>Catonella</taxon>
    </lineage>
</organism>
<keyword evidence="2" id="KW-1185">Reference proteome</keyword>
<dbReference type="AlphaFoldDB" id="V2Y167"/>
<reference evidence="1 2" key="1">
    <citation type="submission" date="2013-06" db="EMBL/GenBank/DDBJ databases">
        <authorList>
            <person name="Weinstock G."/>
            <person name="Sodergren E."/>
            <person name="Clifton S."/>
            <person name="Fulton L."/>
            <person name="Fulton B."/>
            <person name="Courtney L."/>
            <person name="Fronick C."/>
            <person name="Harrison M."/>
            <person name="Strong C."/>
            <person name="Farmer C."/>
            <person name="Delahaunty K."/>
            <person name="Markovic C."/>
            <person name="Hall O."/>
            <person name="Minx P."/>
            <person name="Tomlinson C."/>
            <person name="Mitreva M."/>
            <person name="Nelson J."/>
            <person name="Hou S."/>
            <person name="Wollam A."/>
            <person name="Pepin K.H."/>
            <person name="Johnson M."/>
            <person name="Bhonagiri V."/>
            <person name="Nash W.E."/>
            <person name="Warren W."/>
            <person name="Chinwalla A."/>
            <person name="Mardis E.R."/>
            <person name="Wilson R.K."/>
        </authorList>
    </citation>
    <scope>NUCLEOTIDE SEQUENCE [LARGE SCALE GENOMIC DNA]</scope>
    <source>
        <strain evidence="1 2">ATCC 51271</strain>
    </source>
</reference>
<dbReference type="EMBL" id="ACIL03000013">
    <property type="protein sequence ID" value="ESL02708.1"/>
    <property type="molecule type" value="Genomic_DNA"/>
</dbReference>
<accession>V2Y167</accession>